<evidence type="ECO:0000313" key="3">
    <source>
        <dbReference type="EMBL" id="GGI82294.1"/>
    </source>
</evidence>
<gene>
    <name evidence="2" type="ORF">GCM10009545_08100</name>
    <name evidence="3" type="ORF">GCM10011581_19630</name>
</gene>
<sequence>MGTLSSDDAGRVTGVMGACVGATAYPCAVKEKVLLDAGVVTRCRRRVHLEHDPAMADQPKAPLDLGIEQRIADAAEHRQAVARWLSAVLGEEWTEIPRGVTDSRAELTLAAMRAGTPFISAAQLPDDPAGGRRGTVDLLVRSGSGYVPVLVVRHKITDPGSGARVSPLDRPVPEAASIDQARKVRPQPRDQLRLAHAVRLLQACGMAASGHVGGVIGVEADVVVWHDLRTPNWPGGRTALAEYEARFADRLAVATAAAAGAEPLALPSRITECKGCPWWPTCELQLRESRDVSLVVRGEDAAVLRDIGVSTVDQLAAMSPDDVDELPLTGVRNGDAVLLAKAWLRDLPLVRRVPELTVPRADVEVDVDMESYADAGAYLWGCLLSGADVGEAPGYRAFVSWEPLPSDDEARSFAEFWTWLSSVRRRAYERGLTFRAYCYNELAENRWLLASAERFAGKPGVPSVAEVREFIGSAEWVDLFATVREQFLCPNGKGLKVIAPSAGFGWRDAEASGENSMRWYRDAVGLGGRAPVLSQRDRILRYNEDDVRATWTIRQWMASEDVLQVPYAADL</sequence>
<evidence type="ECO:0000313" key="2">
    <source>
        <dbReference type="EMBL" id="GAA0508399.1"/>
    </source>
</evidence>
<reference evidence="3 4" key="1">
    <citation type="journal article" date="2014" name="Int. J. Syst. Evol. Microbiol.">
        <title>Complete genome sequence of Corynebacterium casei LMG S-19264T (=DSM 44701T), isolated from a smear-ripened cheese.</title>
        <authorList>
            <consortium name="US DOE Joint Genome Institute (JGI-PGF)"/>
            <person name="Walter F."/>
            <person name="Albersmeier A."/>
            <person name="Kalinowski J."/>
            <person name="Ruckert C."/>
        </authorList>
    </citation>
    <scope>NUCLEOTIDE SEQUENCE [LARGE SCALE GENOMIC DNA]</scope>
    <source>
        <strain evidence="3 4">CGMCC 4.7206</strain>
    </source>
</reference>
<name>A0A917JRD1_9PSEU</name>
<dbReference type="InterPro" id="IPR038720">
    <property type="entry name" value="YprB_RNase_H-like_dom"/>
</dbReference>
<reference evidence="2 5" key="2">
    <citation type="journal article" date="2019" name="Int. J. Syst. Evol. Microbiol.">
        <title>The Global Catalogue of Microorganisms (GCM) 10K type strain sequencing project: providing services to taxonomists for standard genome sequencing and annotation.</title>
        <authorList>
            <consortium name="The Broad Institute Genomics Platform"/>
            <consortium name="The Broad Institute Genome Sequencing Center for Infectious Disease"/>
            <person name="Wu L."/>
            <person name="Ma J."/>
        </authorList>
    </citation>
    <scope>NUCLEOTIDE SEQUENCE [LARGE SCALE GENOMIC DNA]</scope>
    <source>
        <strain evidence="2 5">JCM 10664</strain>
    </source>
</reference>
<dbReference type="EMBL" id="BMMT01000005">
    <property type="protein sequence ID" value="GGI82294.1"/>
    <property type="molecule type" value="Genomic_DNA"/>
</dbReference>
<protein>
    <submittedName>
        <fullName evidence="3">Recombinase RecB</fullName>
    </submittedName>
    <submittedName>
        <fullName evidence="2">TM0106 family RecB-like putative nuclease</fullName>
    </submittedName>
</protein>
<dbReference type="InterPro" id="IPR019993">
    <property type="entry name" value="RecB_nuclease_TM0106_put"/>
</dbReference>
<accession>A0A917JRD1</accession>
<dbReference type="EMBL" id="BAAAHC010000003">
    <property type="protein sequence ID" value="GAA0508399.1"/>
    <property type="molecule type" value="Genomic_DNA"/>
</dbReference>
<dbReference type="Proteomes" id="UP000597989">
    <property type="component" value="Unassembled WGS sequence"/>
</dbReference>
<reference evidence="2" key="4">
    <citation type="submission" date="2023-12" db="EMBL/GenBank/DDBJ databases">
        <authorList>
            <person name="Sun Q."/>
            <person name="Inoue M."/>
        </authorList>
    </citation>
    <scope>NUCLEOTIDE SEQUENCE</scope>
    <source>
        <strain evidence="2">JCM 10664</strain>
    </source>
</reference>
<dbReference type="Proteomes" id="UP001500220">
    <property type="component" value="Unassembled WGS sequence"/>
</dbReference>
<proteinExistence type="predicted"/>
<evidence type="ECO:0000259" key="1">
    <source>
        <dbReference type="Pfam" id="PF13482"/>
    </source>
</evidence>
<reference evidence="3" key="3">
    <citation type="submission" date="2020-09" db="EMBL/GenBank/DDBJ databases">
        <authorList>
            <person name="Sun Q."/>
            <person name="Zhou Y."/>
        </authorList>
    </citation>
    <scope>NUCLEOTIDE SEQUENCE</scope>
    <source>
        <strain evidence="3">CGMCC 4.7206</strain>
    </source>
</reference>
<dbReference type="Pfam" id="PF13482">
    <property type="entry name" value="RNase_H_2"/>
    <property type="match status" value="1"/>
</dbReference>
<organism evidence="3 4">
    <name type="scientific">Saccharopolyspora thermophila</name>
    <dbReference type="NCBI Taxonomy" id="89367"/>
    <lineage>
        <taxon>Bacteria</taxon>
        <taxon>Bacillati</taxon>
        <taxon>Actinomycetota</taxon>
        <taxon>Actinomycetes</taxon>
        <taxon>Pseudonocardiales</taxon>
        <taxon>Pseudonocardiaceae</taxon>
        <taxon>Saccharopolyspora</taxon>
    </lineage>
</organism>
<keyword evidence="5" id="KW-1185">Reference proteome</keyword>
<comment type="caution">
    <text evidence="3">The sequence shown here is derived from an EMBL/GenBank/DDBJ whole genome shotgun (WGS) entry which is preliminary data.</text>
</comment>
<evidence type="ECO:0000313" key="5">
    <source>
        <dbReference type="Proteomes" id="UP001500220"/>
    </source>
</evidence>
<feature type="domain" description="YprB ribonuclease H-like" evidence="1">
    <location>
        <begin position="473"/>
        <end position="557"/>
    </location>
</feature>
<dbReference type="NCBIfam" id="TIGR03491">
    <property type="entry name" value="TM0106 family RecB-like putative nuclease"/>
    <property type="match status" value="1"/>
</dbReference>
<evidence type="ECO:0000313" key="4">
    <source>
        <dbReference type="Proteomes" id="UP000597989"/>
    </source>
</evidence>
<dbReference type="AlphaFoldDB" id="A0A917JRD1"/>